<dbReference type="Gene3D" id="3.40.50.1820">
    <property type="entry name" value="alpha/beta hydrolase"/>
    <property type="match status" value="1"/>
</dbReference>
<keyword evidence="2" id="KW-0732">Signal</keyword>
<keyword evidence="5" id="KW-1185">Reference proteome</keyword>
<dbReference type="PANTHER" id="PTHR22946">
    <property type="entry name" value="DIENELACTONE HYDROLASE DOMAIN-CONTAINING PROTEIN-RELATED"/>
    <property type="match status" value="1"/>
</dbReference>
<keyword evidence="1 4" id="KW-0378">Hydrolase</keyword>
<dbReference type="RefSeq" id="WP_283174452.1">
    <property type="nucleotide sequence ID" value="NZ_JAPNOA010000039.1"/>
</dbReference>
<organism evidence="4 5">
    <name type="scientific">Parathalassolituus penaei</name>
    <dbReference type="NCBI Taxonomy" id="2997323"/>
    <lineage>
        <taxon>Bacteria</taxon>
        <taxon>Pseudomonadati</taxon>
        <taxon>Pseudomonadota</taxon>
        <taxon>Gammaproteobacteria</taxon>
        <taxon>Oceanospirillales</taxon>
        <taxon>Oceanospirillaceae</taxon>
        <taxon>Parathalassolituus</taxon>
    </lineage>
</organism>
<sequence>MHMSVKSAGWRWLLSLACLLSVAEAQALTRTEILPFSTVAMSDQQLLRGKGGEATGIAGVLKLPAERNNPVVVLLYGAGGYGDYVDDWITLLNQRGIGTFVVDSTSGRIDGKDSEQGHMRQLAVIRDAYAALDMLAVHPGVDASRIALMGFSKAGQGALYASLERMQKLYGPANAKFAGFVAFYPNCSVRYRDDEQLIGSPVWIFHGEADEQNAFSSCNDYVKRTSAAGAAIQMVGYPGVRHGFDRPGVTSLSNTTDGSVAMSGCDIREEVKGLLINKATGRLFRFDDDCVRQAGPSRFDAAAFEDVKRQVPALFESLFGRIAAG</sequence>
<evidence type="ECO:0000256" key="2">
    <source>
        <dbReference type="SAM" id="SignalP"/>
    </source>
</evidence>
<feature type="chain" id="PRO_5040821568" evidence="2">
    <location>
        <begin position="28"/>
        <end position="325"/>
    </location>
</feature>
<dbReference type="Proteomes" id="UP001150830">
    <property type="component" value="Unassembled WGS sequence"/>
</dbReference>
<dbReference type="InterPro" id="IPR029058">
    <property type="entry name" value="AB_hydrolase_fold"/>
</dbReference>
<feature type="domain" description="Dienelactone hydrolase" evidence="3">
    <location>
        <begin position="58"/>
        <end position="248"/>
    </location>
</feature>
<gene>
    <name evidence="4" type="ORF">OUO13_13685</name>
</gene>
<proteinExistence type="predicted"/>
<evidence type="ECO:0000313" key="4">
    <source>
        <dbReference type="EMBL" id="MCY0966241.1"/>
    </source>
</evidence>
<evidence type="ECO:0000313" key="5">
    <source>
        <dbReference type="Proteomes" id="UP001150830"/>
    </source>
</evidence>
<dbReference type="InterPro" id="IPR050261">
    <property type="entry name" value="FrsA_esterase"/>
</dbReference>
<dbReference type="EMBL" id="JAPNOA010000039">
    <property type="protein sequence ID" value="MCY0966241.1"/>
    <property type="molecule type" value="Genomic_DNA"/>
</dbReference>
<evidence type="ECO:0000259" key="3">
    <source>
        <dbReference type="Pfam" id="PF01738"/>
    </source>
</evidence>
<protein>
    <submittedName>
        <fullName evidence="4">Dienelactone hydrolase family protein</fullName>
    </submittedName>
</protein>
<dbReference type="SUPFAM" id="SSF53474">
    <property type="entry name" value="alpha/beta-Hydrolases"/>
    <property type="match status" value="1"/>
</dbReference>
<evidence type="ECO:0000256" key="1">
    <source>
        <dbReference type="ARBA" id="ARBA00022801"/>
    </source>
</evidence>
<dbReference type="InterPro" id="IPR002925">
    <property type="entry name" value="Dienelactn_hydro"/>
</dbReference>
<reference evidence="4" key="1">
    <citation type="submission" date="2022-11" db="EMBL/GenBank/DDBJ databases">
        <title>Parathalassolutuus dongxingensis gen. nov., sp. nov., a novel member of family Oceanospirillaceae isolated from a coastal shrimp pond in Guangxi, China.</title>
        <authorList>
            <person name="Chen H."/>
        </authorList>
    </citation>
    <scope>NUCLEOTIDE SEQUENCE</scope>
    <source>
        <strain evidence="4">G-43</strain>
    </source>
</reference>
<dbReference type="GO" id="GO:0052689">
    <property type="term" value="F:carboxylic ester hydrolase activity"/>
    <property type="evidence" value="ECO:0007669"/>
    <property type="project" value="UniProtKB-ARBA"/>
</dbReference>
<name>A0A9X3EKX8_9GAMM</name>
<feature type="signal peptide" evidence="2">
    <location>
        <begin position="1"/>
        <end position="27"/>
    </location>
</feature>
<dbReference type="AlphaFoldDB" id="A0A9X3EKX8"/>
<dbReference type="PANTHER" id="PTHR22946:SF9">
    <property type="entry name" value="POLYKETIDE TRANSFERASE AF380"/>
    <property type="match status" value="1"/>
</dbReference>
<dbReference type="Pfam" id="PF01738">
    <property type="entry name" value="DLH"/>
    <property type="match status" value="1"/>
</dbReference>
<accession>A0A9X3EKX8</accession>
<comment type="caution">
    <text evidence="4">The sequence shown here is derived from an EMBL/GenBank/DDBJ whole genome shotgun (WGS) entry which is preliminary data.</text>
</comment>